<evidence type="ECO:0000313" key="1">
    <source>
        <dbReference type="EMBL" id="KIE64172.1"/>
    </source>
</evidence>
<evidence type="ECO:0000313" key="2">
    <source>
        <dbReference type="Proteomes" id="UP000054529"/>
    </source>
</evidence>
<accession>A0A0C1S0T4</accession>
<dbReference type="Proteomes" id="UP000054529">
    <property type="component" value="Unassembled WGS sequence"/>
</dbReference>
<sequence>MYDTKNTYDESHMTAIAFDEKILLLEPRCFESIRFWKILYFI</sequence>
<comment type="caution">
    <text evidence="1">The sequence shown here is derived from an EMBL/GenBank/DDBJ whole genome shotgun (WGS) entry which is preliminary data.</text>
</comment>
<proteinExistence type="predicted"/>
<protein>
    <submittedName>
        <fullName evidence="1">Uncharacterized protein</fullName>
    </submittedName>
</protein>
<dbReference type="EMBL" id="AWXV01000002">
    <property type="protein sequence ID" value="KIE64172.1"/>
    <property type="molecule type" value="Genomic_DNA"/>
</dbReference>
<reference evidence="1 2" key="1">
    <citation type="journal article" date="2014" name="G3 (Bethesda)">
        <title>Genome sequence of Candidatus Riesia pediculischaeffi, endosymbiont of chimpanzee lice, and genomic comparison of recently acquired endosymbionts from human and chimpanzee lice.</title>
        <authorList>
            <person name="Boyd B.M."/>
            <person name="Allen J.M."/>
            <person name="de Crecy-Lagard V."/>
            <person name="Reed D.L."/>
        </authorList>
    </citation>
    <scope>NUCLEOTIDE SEQUENCE [LARGE SCALE GENOMIC DNA]</scope>
    <source>
        <strain evidence="1 2">PTSU</strain>
    </source>
</reference>
<dbReference type="HOGENOM" id="CLU_3248841_0_0_6"/>
<organism evidence="1 2">
    <name type="scientific">Candidatus Riesia pediculischaeffi PTSU</name>
    <dbReference type="NCBI Taxonomy" id="1401651"/>
    <lineage>
        <taxon>Bacteria</taxon>
        <taxon>Pseudomonadati</taxon>
        <taxon>Pseudomonadota</taxon>
        <taxon>Gammaproteobacteria</taxon>
        <taxon>Enterobacterales</taxon>
        <taxon>Enterobacteriaceae</taxon>
        <taxon>Candidatus Riesia</taxon>
    </lineage>
</organism>
<gene>
    <name evidence="1" type="ORF">P689_119143</name>
</gene>
<dbReference type="AlphaFoldDB" id="A0A0C1S0T4"/>
<name>A0A0C1S0T4_9ENTR</name>